<dbReference type="EMBL" id="FOZK01000001">
    <property type="protein sequence ID" value="SFR94330.1"/>
    <property type="molecule type" value="Genomic_DNA"/>
</dbReference>
<reference evidence="2 3" key="1">
    <citation type="submission" date="2016-10" db="EMBL/GenBank/DDBJ databases">
        <authorList>
            <person name="de Groot N.N."/>
        </authorList>
    </citation>
    <scope>NUCLEOTIDE SEQUENCE [LARGE SCALE GENOMIC DNA]</scope>
    <source>
        <strain evidence="2 3">CGMCC 1.10457</strain>
    </source>
</reference>
<sequence length="131" mass="13552">MNEQSGLSDQYRRASPWPLFVALGLALSEIGVFVGVFPVAVFGLLLFGGSVAGILTESGYTERPWSALIALGAVLAVAGVVLIGWQVPVDQITLENFGRNGILSRSLSVVAAGLTMAVAGAVAAVVEQTKH</sequence>
<dbReference type="Pfam" id="PF24396">
    <property type="entry name" value="DUF7541"/>
    <property type="match status" value="1"/>
</dbReference>
<evidence type="ECO:0008006" key="4">
    <source>
        <dbReference type="Google" id="ProtNLM"/>
    </source>
</evidence>
<keyword evidence="3" id="KW-1185">Reference proteome</keyword>
<name>A0A1I6KTU6_9EURY</name>
<evidence type="ECO:0000313" key="2">
    <source>
        <dbReference type="EMBL" id="SFR94330.1"/>
    </source>
</evidence>
<organism evidence="2 3">
    <name type="scientific">Halomicrobium zhouii</name>
    <dbReference type="NCBI Taxonomy" id="767519"/>
    <lineage>
        <taxon>Archaea</taxon>
        <taxon>Methanobacteriati</taxon>
        <taxon>Methanobacteriota</taxon>
        <taxon>Stenosarchaea group</taxon>
        <taxon>Halobacteria</taxon>
        <taxon>Halobacteriales</taxon>
        <taxon>Haloarculaceae</taxon>
        <taxon>Halomicrobium</taxon>
    </lineage>
</organism>
<evidence type="ECO:0000256" key="1">
    <source>
        <dbReference type="SAM" id="Phobius"/>
    </source>
</evidence>
<keyword evidence="1" id="KW-0812">Transmembrane</keyword>
<feature type="transmembrane region" description="Helical" evidence="1">
    <location>
        <begin position="68"/>
        <end position="87"/>
    </location>
</feature>
<dbReference type="STRING" id="767519.SAMN05216559_1500"/>
<proteinExistence type="predicted"/>
<dbReference type="RefSeq" id="WP_089815357.1">
    <property type="nucleotide sequence ID" value="NZ_FOZK01000001.1"/>
</dbReference>
<dbReference type="AlphaFoldDB" id="A0A1I6KTU6"/>
<protein>
    <recommendedName>
        <fullName evidence="4">Cox cluster protein</fullName>
    </recommendedName>
</protein>
<evidence type="ECO:0000313" key="3">
    <source>
        <dbReference type="Proteomes" id="UP000199062"/>
    </source>
</evidence>
<feature type="transmembrane region" description="Helical" evidence="1">
    <location>
        <begin position="20"/>
        <end position="47"/>
    </location>
</feature>
<feature type="transmembrane region" description="Helical" evidence="1">
    <location>
        <begin position="107"/>
        <end position="126"/>
    </location>
</feature>
<dbReference type="InterPro" id="IPR055963">
    <property type="entry name" value="DUF7541"/>
</dbReference>
<dbReference type="OrthoDB" id="206484at2157"/>
<keyword evidence="1" id="KW-0472">Membrane</keyword>
<dbReference type="Proteomes" id="UP000199062">
    <property type="component" value="Unassembled WGS sequence"/>
</dbReference>
<accession>A0A1I6KTU6</accession>
<gene>
    <name evidence="2" type="ORF">SAMN05216559_1500</name>
</gene>
<keyword evidence="1" id="KW-1133">Transmembrane helix</keyword>